<evidence type="ECO:0000313" key="2">
    <source>
        <dbReference type="Proteomes" id="UP000475862"/>
    </source>
</evidence>
<organism evidence="1 2">
    <name type="scientific">Aphis glycines</name>
    <name type="common">Soybean aphid</name>
    <dbReference type="NCBI Taxonomy" id="307491"/>
    <lineage>
        <taxon>Eukaryota</taxon>
        <taxon>Metazoa</taxon>
        <taxon>Ecdysozoa</taxon>
        <taxon>Arthropoda</taxon>
        <taxon>Hexapoda</taxon>
        <taxon>Insecta</taxon>
        <taxon>Pterygota</taxon>
        <taxon>Neoptera</taxon>
        <taxon>Paraneoptera</taxon>
        <taxon>Hemiptera</taxon>
        <taxon>Sternorrhyncha</taxon>
        <taxon>Aphidomorpha</taxon>
        <taxon>Aphidoidea</taxon>
        <taxon>Aphididae</taxon>
        <taxon>Aphidini</taxon>
        <taxon>Aphis</taxon>
        <taxon>Aphis</taxon>
    </lineage>
</organism>
<keyword evidence="2" id="KW-1185">Reference proteome</keyword>
<proteinExistence type="predicted"/>
<protein>
    <submittedName>
        <fullName evidence="1">Uncharacterized protein</fullName>
    </submittedName>
</protein>
<dbReference type="AlphaFoldDB" id="A0A6G0TJR5"/>
<evidence type="ECO:0000313" key="1">
    <source>
        <dbReference type="EMBL" id="KAE9533693.1"/>
    </source>
</evidence>
<gene>
    <name evidence="1" type="ORF">AGLY_009042</name>
</gene>
<reference evidence="1 2" key="1">
    <citation type="submission" date="2019-08" db="EMBL/GenBank/DDBJ databases">
        <title>The genome of the soybean aphid Biotype 1, its phylome, world population structure and adaptation to the North American continent.</title>
        <authorList>
            <person name="Giordano R."/>
            <person name="Donthu R.K."/>
            <person name="Hernandez A.G."/>
            <person name="Wright C.L."/>
            <person name="Zimin A.V."/>
        </authorList>
    </citation>
    <scope>NUCLEOTIDE SEQUENCE [LARGE SCALE GENOMIC DNA]</scope>
    <source>
        <tissue evidence="1">Whole aphids</tissue>
    </source>
</reference>
<dbReference type="Proteomes" id="UP000475862">
    <property type="component" value="Unassembled WGS sequence"/>
</dbReference>
<sequence length="212" mass="24541">MVLQYSILVRLFIISFEHKKIQLPRYTLKKKHGKICGLTVFNEINFDYIEPNKKSGNRPINMLATRPDFKKISLLTMNDFKNPTQLSFIKALASKRNAASIAIHLSNDMEKNTGCQIVKHSIKIMINKQDIRKLKFNNFKCVPICIIGRKNMTLTPPLRISMIAPLWLQCVGWLTHVTFTRPTGENVKYVLIKAKLWRDVCLTLRLSNKSRL</sequence>
<accession>A0A6G0TJR5</accession>
<comment type="caution">
    <text evidence="1">The sequence shown here is derived from an EMBL/GenBank/DDBJ whole genome shotgun (WGS) entry which is preliminary data.</text>
</comment>
<dbReference type="EMBL" id="VYZN01000032">
    <property type="protein sequence ID" value="KAE9533693.1"/>
    <property type="molecule type" value="Genomic_DNA"/>
</dbReference>
<name>A0A6G0TJR5_APHGL</name>